<proteinExistence type="inferred from homology"/>
<dbReference type="Gene3D" id="3.30.1360.120">
    <property type="entry name" value="Probable tRNA modification gtpase trme, domain 1"/>
    <property type="match status" value="1"/>
</dbReference>
<comment type="catalytic activity">
    <reaction evidence="6 7">
        <text>N(6)-[(R)-S(8)-aminomethyldihydrolipoyl]-L-lysyl-[protein] + (6S)-5,6,7,8-tetrahydrofolate = N(6)-[(R)-dihydrolipoyl]-L-lysyl-[protein] + (6R)-5,10-methylene-5,6,7,8-tetrahydrofolate + NH4(+)</text>
        <dbReference type="Rhea" id="RHEA:16945"/>
        <dbReference type="Rhea" id="RHEA-COMP:10475"/>
        <dbReference type="Rhea" id="RHEA-COMP:10492"/>
        <dbReference type="ChEBI" id="CHEBI:15636"/>
        <dbReference type="ChEBI" id="CHEBI:28938"/>
        <dbReference type="ChEBI" id="CHEBI:57453"/>
        <dbReference type="ChEBI" id="CHEBI:83100"/>
        <dbReference type="ChEBI" id="CHEBI:83143"/>
        <dbReference type="EC" id="2.1.2.10"/>
    </reaction>
</comment>
<dbReference type="PANTHER" id="PTHR43757:SF2">
    <property type="entry name" value="AMINOMETHYLTRANSFERASE, MITOCHONDRIAL"/>
    <property type="match status" value="1"/>
</dbReference>
<evidence type="ECO:0000313" key="11">
    <source>
        <dbReference type="EMBL" id="MDH1056530.1"/>
    </source>
</evidence>
<feature type="binding site" evidence="8">
    <location>
        <position position="195"/>
    </location>
    <ligand>
        <name>substrate</name>
    </ligand>
</feature>
<dbReference type="AlphaFoldDB" id="A0AA42N4C9"/>
<dbReference type="InterPro" id="IPR027266">
    <property type="entry name" value="TrmE/GcvT-like"/>
</dbReference>
<evidence type="ECO:0000313" key="12">
    <source>
        <dbReference type="Proteomes" id="UP001158730"/>
    </source>
</evidence>
<comment type="subunit">
    <text evidence="7">The glycine cleavage system is composed of four proteins: P, T, L and H.</text>
</comment>
<dbReference type="SUPFAM" id="SSF101790">
    <property type="entry name" value="Aminomethyltransferase beta-barrel domain"/>
    <property type="match status" value="1"/>
</dbReference>
<dbReference type="Pfam" id="PF08669">
    <property type="entry name" value="GCV_T_C"/>
    <property type="match status" value="1"/>
</dbReference>
<dbReference type="InterPro" id="IPR006222">
    <property type="entry name" value="GCVT_N"/>
</dbReference>
<dbReference type="InterPro" id="IPR013977">
    <property type="entry name" value="GcvT_C"/>
</dbReference>
<reference evidence="11" key="1">
    <citation type="submission" date="2022-09" db="EMBL/GenBank/DDBJ databases">
        <title>Intensive care unit water sources are persistently colonized with multi-drug resistant bacteria and are the site of extensive horizontal gene transfer of antibiotic resistance genes.</title>
        <authorList>
            <person name="Diorio-Toth L."/>
        </authorList>
    </citation>
    <scope>NUCLEOTIDE SEQUENCE</scope>
    <source>
        <strain evidence="11">GD03990</strain>
    </source>
</reference>
<dbReference type="PIRSF" id="PIRSF006487">
    <property type="entry name" value="GcvT"/>
    <property type="match status" value="1"/>
</dbReference>
<evidence type="ECO:0000256" key="2">
    <source>
        <dbReference type="ARBA" id="ARBA00012616"/>
    </source>
</evidence>
<gene>
    <name evidence="7 11" type="primary">gcvT</name>
    <name evidence="11" type="ORF">N5C05_17460</name>
</gene>
<dbReference type="Gene3D" id="2.40.30.110">
    <property type="entry name" value="Aminomethyltransferase beta-barrel domains"/>
    <property type="match status" value="1"/>
</dbReference>
<dbReference type="FunFam" id="3.30.70.1400:FF:000001">
    <property type="entry name" value="Aminomethyltransferase"/>
    <property type="match status" value="1"/>
</dbReference>
<evidence type="ECO:0000256" key="7">
    <source>
        <dbReference type="HAMAP-Rule" id="MF_00259"/>
    </source>
</evidence>
<dbReference type="GO" id="GO:0008483">
    <property type="term" value="F:transaminase activity"/>
    <property type="evidence" value="ECO:0007669"/>
    <property type="project" value="UniProtKB-KW"/>
</dbReference>
<organism evidence="11 12">
    <name type="scientific">Aquipseudomonas alcaligenes</name>
    <name type="common">Pseudomonas alcaligenes</name>
    <dbReference type="NCBI Taxonomy" id="43263"/>
    <lineage>
        <taxon>Bacteria</taxon>
        <taxon>Pseudomonadati</taxon>
        <taxon>Pseudomonadota</taxon>
        <taxon>Gammaproteobacteria</taxon>
        <taxon>Pseudomonadales</taxon>
        <taxon>Pseudomonadaceae</taxon>
        <taxon>Aquipseudomonas</taxon>
    </lineage>
</organism>
<dbReference type="Pfam" id="PF01571">
    <property type="entry name" value="GCV_T"/>
    <property type="match status" value="1"/>
</dbReference>
<comment type="caution">
    <text evidence="11">The sequence shown here is derived from an EMBL/GenBank/DDBJ whole genome shotgun (WGS) entry which is preliminary data.</text>
</comment>
<dbReference type="EC" id="2.1.2.10" evidence="2 7"/>
<keyword evidence="4 7" id="KW-0808">Transferase</keyword>
<keyword evidence="3 7" id="KW-0032">Aminotransferase</keyword>
<dbReference type="GO" id="GO:0004047">
    <property type="term" value="F:aminomethyltransferase activity"/>
    <property type="evidence" value="ECO:0007669"/>
    <property type="project" value="UniProtKB-UniRule"/>
</dbReference>
<dbReference type="InterPro" id="IPR029043">
    <property type="entry name" value="GcvT/YgfZ_C"/>
</dbReference>
<dbReference type="PANTHER" id="PTHR43757">
    <property type="entry name" value="AMINOMETHYLTRANSFERASE"/>
    <property type="match status" value="1"/>
</dbReference>
<dbReference type="NCBIfam" id="TIGR00528">
    <property type="entry name" value="gcvT"/>
    <property type="match status" value="1"/>
</dbReference>
<dbReference type="GO" id="GO:0005829">
    <property type="term" value="C:cytosol"/>
    <property type="evidence" value="ECO:0007669"/>
    <property type="project" value="TreeGrafter"/>
</dbReference>
<dbReference type="HAMAP" id="MF_00259">
    <property type="entry name" value="GcvT"/>
    <property type="match status" value="1"/>
</dbReference>
<evidence type="ECO:0000256" key="8">
    <source>
        <dbReference type="PIRSR" id="PIRSR006487-1"/>
    </source>
</evidence>
<dbReference type="InterPro" id="IPR028896">
    <property type="entry name" value="GcvT/YgfZ/DmdA"/>
</dbReference>
<comment type="function">
    <text evidence="7">The glycine cleavage system catalyzes the degradation of glycine.</text>
</comment>
<evidence type="ECO:0000256" key="6">
    <source>
        <dbReference type="ARBA" id="ARBA00047665"/>
    </source>
</evidence>
<evidence type="ECO:0000259" key="10">
    <source>
        <dbReference type="Pfam" id="PF08669"/>
    </source>
</evidence>
<dbReference type="RefSeq" id="WP_169920603.1">
    <property type="nucleotide sequence ID" value="NZ_CALTXO010000035.1"/>
</dbReference>
<evidence type="ECO:0000256" key="5">
    <source>
        <dbReference type="ARBA" id="ARBA00031395"/>
    </source>
</evidence>
<evidence type="ECO:0000256" key="4">
    <source>
        <dbReference type="ARBA" id="ARBA00022679"/>
    </source>
</evidence>
<dbReference type="Proteomes" id="UP001158730">
    <property type="component" value="Unassembled WGS sequence"/>
</dbReference>
<dbReference type="EMBL" id="JAOBYN010000017">
    <property type="protein sequence ID" value="MDH1056530.1"/>
    <property type="molecule type" value="Genomic_DNA"/>
</dbReference>
<evidence type="ECO:0000259" key="9">
    <source>
        <dbReference type="Pfam" id="PF01571"/>
    </source>
</evidence>
<dbReference type="InterPro" id="IPR006223">
    <property type="entry name" value="GcvT"/>
</dbReference>
<evidence type="ECO:0000256" key="1">
    <source>
        <dbReference type="ARBA" id="ARBA00008609"/>
    </source>
</evidence>
<comment type="similarity">
    <text evidence="1 7">Belongs to the GcvT family.</text>
</comment>
<dbReference type="Gene3D" id="3.30.70.1400">
    <property type="entry name" value="Aminomethyltransferase beta-barrel domains"/>
    <property type="match status" value="1"/>
</dbReference>
<dbReference type="Gene3D" id="4.10.1250.10">
    <property type="entry name" value="Aminomethyltransferase fragment"/>
    <property type="match status" value="1"/>
</dbReference>
<feature type="domain" description="Aminomethyltransferase C-terminal" evidence="10">
    <location>
        <begin position="280"/>
        <end position="353"/>
    </location>
</feature>
<dbReference type="FunFam" id="4.10.1250.10:FF:000001">
    <property type="entry name" value="Aminomethyltransferase"/>
    <property type="match status" value="1"/>
</dbReference>
<protein>
    <recommendedName>
        <fullName evidence="2 7">Aminomethyltransferase</fullName>
        <ecNumber evidence="2 7">2.1.2.10</ecNumber>
    </recommendedName>
    <alternativeName>
        <fullName evidence="5 7">Glycine cleavage system T protein</fullName>
    </alternativeName>
</protein>
<dbReference type="InterPro" id="IPR022903">
    <property type="entry name" value="GcvT_bac"/>
</dbReference>
<accession>A0AA42N4C9</accession>
<name>A0AA42N4C9_AQUAC</name>
<sequence length="360" mass="39208">MGQRTPLYEQHLALGAKMVDFGGWDMPLHYGSQVEEHHQVRRDCGVFDVSHMTVVDVTGAQAKAWLQHLLANDVERLKTPGKALYSGMLNERGGVIDDLIVYLTDWGYRVVVNAATRDKDLAWMQAQTAGFDVALNERAELAMLAIQGPNARAKTAELVSPARAALIHELKVFQGLPEGDWFIARTGYTGEDGLEIMLPAEQAADFLTELVGAGIAPIGLGARDTLRLEAGMNLYGQDMDEDTSPLAANMAWTIAWEPAERQFVGRSALESQRAAGNQPKLVGLVLEERGVLRAHQVVRVEGVGEGEITSGSFSPTLNKSIALARVPAATGDRAEVEIRGKWYPVRVVQANFVRNGKAVI</sequence>
<dbReference type="NCBIfam" id="NF001567">
    <property type="entry name" value="PRK00389.1"/>
    <property type="match status" value="1"/>
</dbReference>
<dbReference type="GO" id="GO:0019464">
    <property type="term" value="P:glycine decarboxylation via glycine cleavage system"/>
    <property type="evidence" value="ECO:0007669"/>
    <property type="project" value="UniProtKB-UniRule"/>
</dbReference>
<evidence type="ECO:0000256" key="3">
    <source>
        <dbReference type="ARBA" id="ARBA00022576"/>
    </source>
</evidence>
<dbReference type="GO" id="GO:0005960">
    <property type="term" value="C:glycine cleavage complex"/>
    <property type="evidence" value="ECO:0007669"/>
    <property type="project" value="InterPro"/>
</dbReference>
<feature type="domain" description="GCVT N-terminal" evidence="9">
    <location>
        <begin position="7"/>
        <end position="257"/>
    </location>
</feature>
<dbReference type="FunFam" id="2.40.30.110:FF:000001">
    <property type="entry name" value="Aminomethyltransferase"/>
    <property type="match status" value="1"/>
</dbReference>
<dbReference type="SUPFAM" id="SSF103025">
    <property type="entry name" value="Folate-binding domain"/>
    <property type="match status" value="1"/>
</dbReference>